<proteinExistence type="predicted"/>
<dbReference type="EMBL" id="JAYDCJ010000003">
    <property type="protein sequence ID" value="MEA1081249.1"/>
    <property type="molecule type" value="Genomic_DNA"/>
</dbReference>
<evidence type="ECO:0000313" key="3">
    <source>
        <dbReference type="Proteomes" id="UP001305746"/>
    </source>
</evidence>
<evidence type="ECO:0000259" key="1">
    <source>
        <dbReference type="Pfam" id="PF19837"/>
    </source>
</evidence>
<organism evidence="2 3">
    <name type="scientific">Marinobacter qingdaonensis</name>
    <dbReference type="NCBI Taxonomy" id="3108486"/>
    <lineage>
        <taxon>Bacteria</taxon>
        <taxon>Pseudomonadati</taxon>
        <taxon>Pseudomonadota</taxon>
        <taxon>Gammaproteobacteria</taxon>
        <taxon>Pseudomonadales</taxon>
        <taxon>Marinobacteraceae</taxon>
        <taxon>Marinobacter</taxon>
    </lineage>
</organism>
<reference evidence="2 3" key="1">
    <citation type="submission" date="2023-12" db="EMBL/GenBank/DDBJ databases">
        <title>Marinobacter qingdaonensis sp. nov., isolated from the intertidal sediment of Qingdao, PR China.</title>
        <authorList>
            <person name="Li Y."/>
        </authorList>
    </citation>
    <scope>NUCLEOTIDE SEQUENCE [LARGE SCALE GENOMIC DNA]</scope>
    <source>
        <strain evidence="2 3">ASW11-75</strain>
    </source>
</reference>
<protein>
    <submittedName>
        <fullName evidence="2">DUF6316 family protein</fullName>
    </submittedName>
</protein>
<name>A0ABU5NZM0_9GAMM</name>
<sequence length="97" mass="11091">MRIESAVPSEHKNRLIHTVYGWYALTREQTDLGPFDSPNEASYALSRHIRMHKGLNQRPLGRPQQMHLHDPDQCTKNNCGLCVEARVFRHSLAVAVS</sequence>
<dbReference type="InterPro" id="IPR045630">
    <property type="entry name" value="DUF6316"/>
</dbReference>
<dbReference type="Pfam" id="PF19837">
    <property type="entry name" value="DUF6316"/>
    <property type="match status" value="1"/>
</dbReference>
<gene>
    <name evidence="2" type="ORF">U5822_11255</name>
</gene>
<accession>A0ABU5NZM0</accession>
<keyword evidence="3" id="KW-1185">Reference proteome</keyword>
<dbReference type="RefSeq" id="WP_322855715.1">
    <property type="nucleotide sequence ID" value="NZ_JAYDCJ010000003.1"/>
</dbReference>
<feature type="domain" description="DUF6316" evidence="1">
    <location>
        <begin position="13"/>
        <end position="52"/>
    </location>
</feature>
<evidence type="ECO:0000313" key="2">
    <source>
        <dbReference type="EMBL" id="MEA1081249.1"/>
    </source>
</evidence>
<dbReference type="Proteomes" id="UP001305746">
    <property type="component" value="Unassembled WGS sequence"/>
</dbReference>
<comment type="caution">
    <text evidence="2">The sequence shown here is derived from an EMBL/GenBank/DDBJ whole genome shotgun (WGS) entry which is preliminary data.</text>
</comment>